<dbReference type="RefSeq" id="WP_189905128.1">
    <property type="nucleotide sequence ID" value="NZ_JBEXZO010000041.1"/>
</dbReference>
<dbReference type="PROSITE" id="PS50943">
    <property type="entry name" value="HTH_CROC1"/>
    <property type="match status" value="1"/>
</dbReference>
<dbReference type="CDD" id="cd00093">
    <property type="entry name" value="HTH_XRE"/>
    <property type="match status" value="1"/>
</dbReference>
<dbReference type="Pfam" id="PF19054">
    <property type="entry name" value="DUF5753"/>
    <property type="match status" value="1"/>
</dbReference>
<evidence type="ECO:0000259" key="1">
    <source>
        <dbReference type="PROSITE" id="PS50943"/>
    </source>
</evidence>
<gene>
    <name evidence="2" type="ORF">ABZ508_09385</name>
</gene>
<evidence type="ECO:0000313" key="2">
    <source>
        <dbReference type="EMBL" id="MEU0707578.1"/>
    </source>
</evidence>
<dbReference type="Gene3D" id="1.10.260.40">
    <property type="entry name" value="lambda repressor-like DNA-binding domains"/>
    <property type="match status" value="1"/>
</dbReference>
<keyword evidence="3" id="KW-1185">Reference proteome</keyword>
<dbReference type="InterPro" id="IPR043917">
    <property type="entry name" value="DUF5753"/>
</dbReference>
<dbReference type="Proteomes" id="UP001550378">
    <property type="component" value="Unassembled WGS sequence"/>
</dbReference>
<feature type="domain" description="HTH cro/C1-type" evidence="1">
    <location>
        <begin position="25"/>
        <end position="82"/>
    </location>
</feature>
<dbReference type="EMBL" id="JBEXZR010000006">
    <property type="protein sequence ID" value="MEU0707578.1"/>
    <property type="molecule type" value="Genomic_DNA"/>
</dbReference>
<dbReference type="InterPro" id="IPR001387">
    <property type="entry name" value="Cro/C1-type_HTH"/>
</dbReference>
<dbReference type="Pfam" id="PF13560">
    <property type="entry name" value="HTH_31"/>
    <property type="match status" value="1"/>
</dbReference>
<reference evidence="2 3" key="1">
    <citation type="submission" date="2024-06" db="EMBL/GenBank/DDBJ databases">
        <title>The Natural Products Discovery Center: Release of the First 8490 Sequenced Strains for Exploring Actinobacteria Biosynthetic Diversity.</title>
        <authorList>
            <person name="Kalkreuter E."/>
            <person name="Kautsar S.A."/>
            <person name="Yang D."/>
            <person name="Bader C.D."/>
            <person name="Teijaro C.N."/>
            <person name="Fluegel L."/>
            <person name="Davis C.M."/>
            <person name="Simpson J.R."/>
            <person name="Lauterbach L."/>
            <person name="Steele A.D."/>
            <person name="Gui C."/>
            <person name="Meng S."/>
            <person name="Li G."/>
            <person name="Viehrig K."/>
            <person name="Ye F."/>
            <person name="Su P."/>
            <person name="Kiefer A.F."/>
            <person name="Nichols A."/>
            <person name="Cepeda A.J."/>
            <person name="Yan W."/>
            <person name="Fan B."/>
            <person name="Jiang Y."/>
            <person name="Adhikari A."/>
            <person name="Zheng C.-J."/>
            <person name="Schuster L."/>
            <person name="Cowan T.M."/>
            <person name="Smanski M.J."/>
            <person name="Chevrette M.G."/>
            <person name="De Carvalho L.P.S."/>
            <person name="Shen B."/>
        </authorList>
    </citation>
    <scope>NUCLEOTIDE SEQUENCE [LARGE SCALE GENOMIC DNA]</scope>
    <source>
        <strain evidence="2 3">NPDC006337</strain>
    </source>
</reference>
<dbReference type="SMART" id="SM00530">
    <property type="entry name" value="HTH_XRE"/>
    <property type="match status" value="1"/>
</dbReference>
<dbReference type="SUPFAM" id="SSF47413">
    <property type="entry name" value="lambda repressor-like DNA-binding domains"/>
    <property type="match status" value="1"/>
</dbReference>
<accession>A0ABV2W213</accession>
<organism evidence="2 3">
    <name type="scientific">Streptomyces lavendulocolor</name>
    <dbReference type="NCBI Taxonomy" id="67316"/>
    <lineage>
        <taxon>Bacteria</taxon>
        <taxon>Bacillati</taxon>
        <taxon>Actinomycetota</taxon>
        <taxon>Actinomycetes</taxon>
        <taxon>Kitasatosporales</taxon>
        <taxon>Streptomycetaceae</taxon>
        <taxon>Streptomyces</taxon>
    </lineage>
</organism>
<name>A0ABV2W213_9ACTN</name>
<sequence>MLHAVPSPPLEVPQAPARIVTGLYLRCLREANGVLLKEVAAAARVSTSAVSRWERAESPIPRDALRTLLQRYGVARKQTEFLVRHMPLQSYGRGQCAPQGLASRAPHDHWADVADDEAAARYIAVMRQASKVVQFCEVVPAGLRTPAYQNLMLNPDVCVVPDEPVLGMPSWVHQVPWAAKQQRTVLLDERLLTNGGSQAAAVAAQLRHLASLVSAEDPRGGDLVVRILPLSRLLFVHTVGSVTEVSLHGHRMVVSIGLFPTYETGSRVAQVVSAGLREAVEAAWSREETYEGLVRAAEAMERRAAS</sequence>
<comment type="caution">
    <text evidence="2">The sequence shown here is derived from an EMBL/GenBank/DDBJ whole genome shotgun (WGS) entry which is preliminary data.</text>
</comment>
<proteinExistence type="predicted"/>
<protein>
    <submittedName>
        <fullName evidence="2">Scr1 family TA system antitoxin-like transcriptional regulator</fullName>
    </submittedName>
</protein>
<dbReference type="InterPro" id="IPR010982">
    <property type="entry name" value="Lambda_DNA-bd_dom_sf"/>
</dbReference>
<evidence type="ECO:0000313" key="3">
    <source>
        <dbReference type="Proteomes" id="UP001550378"/>
    </source>
</evidence>